<dbReference type="EMBL" id="MK072433">
    <property type="protein sequence ID" value="AYV84894.1"/>
    <property type="molecule type" value="Genomic_DNA"/>
</dbReference>
<evidence type="ECO:0000313" key="1">
    <source>
        <dbReference type="EMBL" id="AYV84894.1"/>
    </source>
</evidence>
<accession>A0A3G5AE69</accession>
<reference evidence="1" key="1">
    <citation type="submission" date="2018-10" db="EMBL/GenBank/DDBJ databases">
        <title>Hidden diversity of soil giant viruses.</title>
        <authorList>
            <person name="Schulz F."/>
            <person name="Alteio L."/>
            <person name="Goudeau D."/>
            <person name="Ryan E.M."/>
            <person name="Malmstrom R.R."/>
            <person name="Blanchard J."/>
            <person name="Woyke T."/>
        </authorList>
    </citation>
    <scope>NUCLEOTIDE SEQUENCE</scope>
    <source>
        <strain evidence="1">HYV1</strain>
    </source>
</reference>
<name>A0A3G5AE69_9VIRU</name>
<proteinExistence type="predicted"/>
<sequence length="131" mass="14912">MNVIGLIEKLPIDLLFIVSGFYPKVLFVLPMERLVKCDWFNLIKMNFGLIYSRRESTNEEMMKVYMEKCLWREGTIFVSGGVTSLLRGGRLLRCGNNESGTLGLGDNRSRSRLEEVDVGGKEVVEIKGNEF</sequence>
<organism evidence="1">
    <name type="scientific">Hyperionvirus sp</name>
    <dbReference type="NCBI Taxonomy" id="2487770"/>
    <lineage>
        <taxon>Viruses</taxon>
        <taxon>Varidnaviria</taxon>
        <taxon>Bamfordvirae</taxon>
        <taxon>Nucleocytoviricota</taxon>
        <taxon>Megaviricetes</taxon>
        <taxon>Imitervirales</taxon>
        <taxon>Mimiviridae</taxon>
        <taxon>Klosneuvirinae</taxon>
    </lineage>
</organism>
<gene>
    <name evidence="1" type="ORF">Hyperionvirus51_1</name>
</gene>
<feature type="non-terminal residue" evidence="1">
    <location>
        <position position="131"/>
    </location>
</feature>
<protein>
    <submittedName>
        <fullName evidence="1">Uncharacterized protein</fullName>
    </submittedName>
</protein>